<comment type="similarity">
    <text evidence="2">Belongs to the KHG/KDPG aldolase family.</text>
</comment>
<dbReference type="eggNOG" id="COG0800">
    <property type="taxonomic scope" value="Bacteria"/>
</dbReference>
<name>F4A2U8_MAHA5</name>
<sequence length="211" mass="22461">MNAEEVVGNIKNERIIAIIRGIDNAHIEPTIEALLKGGISIMEITMNTPSAVDMIKNMVQRWGSDITIGAGTVMTPQAAYDAISAGAQFIVCPHTDKKIIDLTKAMDKAVLPGAMTPTEIATAMQADADLIKLFPAATLGPDYVKQLLGPFNDASFVAVGGINIDNAYSFIQAGTVGLGIGGELINKQMIYQDKYDSVTELARTFVESVSV</sequence>
<keyword evidence="4" id="KW-0456">Lyase</keyword>
<dbReference type="NCBIfam" id="TIGR01182">
    <property type="entry name" value="eda"/>
    <property type="match status" value="1"/>
</dbReference>
<evidence type="ECO:0000256" key="3">
    <source>
        <dbReference type="ARBA" id="ARBA00011233"/>
    </source>
</evidence>
<reference evidence="7" key="1">
    <citation type="submission" date="2010-11" db="EMBL/GenBank/DDBJ databases">
        <title>The complete genome of Mahella australiensis DSM 15567.</title>
        <authorList>
            <consortium name="US DOE Joint Genome Institute (JGI-PGF)"/>
            <person name="Lucas S."/>
            <person name="Copeland A."/>
            <person name="Lapidus A."/>
            <person name="Bruce D."/>
            <person name="Goodwin L."/>
            <person name="Pitluck S."/>
            <person name="Kyrpides N."/>
            <person name="Mavromatis K."/>
            <person name="Pagani I."/>
            <person name="Ivanova N."/>
            <person name="Teshima H."/>
            <person name="Brettin T."/>
            <person name="Detter J.C."/>
            <person name="Han C."/>
            <person name="Tapia R."/>
            <person name="Land M."/>
            <person name="Hauser L."/>
            <person name="Markowitz V."/>
            <person name="Cheng J.-F."/>
            <person name="Hugenholtz P."/>
            <person name="Woyke T."/>
            <person name="Wu D."/>
            <person name="Spring S."/>
            <person name="Pukall R."/>
            <person name="Steenblock K."/>
            <person name="Schneider S."/>
            <person name="Klenk H.-P."/>
            <person name="Eisen J.A."/>
        </authorList>
    </citation>
    <scope>NUCLEOTIDE SEQUENCE [LARGE SCALE GENOMIC DNA]</scope>
    <source>
        <strain evidence="7">DSM 15567 / CIP 107919 / 50-1 BON</strain>
    </source>
</reference>
<gene>
    <name evidence="6" type="ordered locus">Mahau_2119</name>
</gene>
<accession>F4A2U8</accession>
<dbReference type="Proteomes" id="UP000008457">
    <property type="component" value="Chromosome"/>
</dbReference>
<protein>
    <submittedName>
        <fullName evidence="6">2-dehydro-3-deoxyphosphogluconate aldolase/4-hydroxy-2-oxoglutarate aldolase</fullName>
    </submittedName>
</protein>
<comment type="pathway">
    <text evidence="1">Carbohydrate acid metabolism.</text>
</comment>
<evidence type="ECO:0000313" key="7">
    <source>
        <dbReference type="Proteomes" id="UP000008457"/>
    </source>
</evidence>
<dbReference type="SUPFAM" id="SSF51569">
    <property type="entry name" value="Aldolase"/>
    <property type="match status" value="1"/>
</dbReference>
<dbReference type="RefSeq" id="WP_013781719.1">
    <property type="nucleotide sequence ID" value="NC_015520.1"/>
</dbReference>
<dbReference type="InterPro" id="IPR013785">
    <property type="entry name" value="Aldolase_TIM"/>
</dbReference>
<dbReference type="PANTHER" id="PTHR30246:SF1">
    <property type="entry name" value="2-DEHYDRO-3-DEOXY-6-PHOSPHOGALACTONATE ALDOLASE-RELATED"/>
    <property type="match status" value="1"/>
</dbReference>
<dbReference type="HOGENOM" id="CLU_077795_2_0_9"/>
<dbReference type="STRING" id="697281.Mahau_2119"/>
<dbReference type="AlphaFoldDB" id="F4A2U8"/>
<evidence type="ECO:0000256" key="5">
    <source>
        <dbReference type="ARBA" id="ARBA00023277"/>
    </source>
</evidence>
<comment type="subunit">
    <text evidence="3">Homotrimer.</text>
</comment>
<evidence type="ECO:0000256" key="1">
    <source>
        <dbReference type="ARBA" id="ARBA00004761"/>
    </source>
</evidence>
<evidence type="ECO:0000256" key="4">
    <source>
        <dbReference type="ARBA" id="ARBA00023239"/>
    </source>
</evidence>
<keyword evidence="7" id="KW-1185">Reference proteome</keyword>
<dbReference type="KEGG" id="mas:Mahau_2119"/>
<dbReference type="InterPro" id="IPR000887">
    <property type="entry name" value="Aldlse_KDPG_KHG"/>
</dbReference>
<evidence type="ECO:0000256" key="2">
    <source>
        <dbReference type="ARBA" id="ARBA00006906"/>
    </source>
</evidence>
<dbReference type="OrthoDB" id="9802667at2"/>
<organism evidence="6 7">
    <name type="scientific">Mahella australiensis (strain DSM 15567 / CIP 107919 / 50-1 BON)</name>
    <dbReference type="NCBI Taxonomy" id="697281"/>
    <lineage>
        <taxon>Bacteria</taxon>
        <taxon>Bacillati</taxon>
        <taxon>Bacillota</taxon>
        <taxon>Clostridia</taxon>
        <taxon>Thermoanaerobacterales</taxon>
        <taxon>Thermoanaerobacterales Family IV. Incertae Sedis</taxon>
        <taxon>Mahella</taxon>
    </lineage>
</organism>
<dbReference type="Gene3D" id="3.20.20.70">
    <property type="entry name" value="Aldolase class I"/>
    <property type="match status" value="1"/>
</dbReference>
<dbReference type="CDD" id="cd00452">
    <property type="entry name" value="KDPG_aldolase"/>
    <property type="match status" value="1"/>
</dbReference>
<reference evidence="6 7" key="2">
    <citation type="journal article" date="2011" name="Stand. Genomic Sci.">
        <title>Complete genome sequence of Mahella australiensis type strain (50-1 BON).</title>
        <authorList>
            <person name="Sikorski J."/>
            <person name="Teshima H."/>
            <person name="Nolan M."/>
            <person name="Lucas S."/>
            <person name="Hammon N."/>
            <person name="Deshpande S."/>
            <person name="Cheng J.F."/>
            <person name="Pitluck S."/>
            <person name="Liolios K."/>
            <person name="Pagani I."/>
            <person name="Ivanova N."/>
            <person name="Huntemann M."/>
            <person name="Mavromatis K."/>
            <person name="Ovchinikova G."/>
            <person name="Pati A."/>
            <person name="Tapia R."/>
            <person name="Han C."/>
            <person name="Goodwin L."/>
            <person name="Chen A."/>
            <person name="Palaniappan K."/>
            <person name="Land M."/>
            <person name="Hauser L."/>
            <person name="Ngatchou-Djao O.D."/>
            <person name="Rohde M."/>
            <person name="Pukall R."/>
            <person name="Spring S."/>
            <person name="Abt B."/>
            <person name="Goker M."/>
            <person name="Detter J.C."/>
            <person name="Woyke T."/>
            <person name="Bristow J."/>
            <person name="Markowitz V."/>
            <person name="Hugenholtz P."/>
            <person name="Eisen J.A."/>
            <person name="Kyrpides N.C."/>
            <person name="Klenk H.P."/>
            <person name="Lapidus A."/>
        </authorList>
    </citation>
    <scope>NUCLEOTIDE SEQUENCE [LARGE SCALE GENOMIC DNA]</scope>
    <source>
        <strain evidence="7">DSM 15567 / CIP 107919 / 50-1 BON</strain>
    </source>
</reference>
<dbReference type="Pfam" id="PF01081">
    <property type="entry name" value="Aldolase"/>
    <property type="match status" value="1"/>
</dbReference>
<dbReference type="PANTHER" id="PTHR30246">
    <property type="entry name" value="2-KETO-3-DEOXY-6-PHOSPHOGLUCONATE ALDOLASE"/>
    <property type="match status" value="1"/>
</dbReference>
<keyword evidence="5" id="KW-0119">Carbohydrate metabolism</keyword>
<proteinExistence type="inferred from homology"/>
<dbReference type="EMBL" id="CP002360">
    <property type="protein sequence ID" value="AEE97291.1"/>
    <property type="molecule type" value="Genomic_DNA"/>
</dbReference>
<evidence type="ECO:0000313" key="6">
    <source>
        <dbReference type="EMBL" id="AEE97291.1"/>
    </source>
</evidence>
<dbReference type="GO" id="GO:0016829">
    <property type="term" value="F:lyase activity"/>
    <property type="evidence" value="ECO:0007669"/>
    <property type="project" value="UniProtKB-KW"/>
</dbReference>